<feature type="non-terminal residue" evidence="2">
    <location>
        <position position="295"/>
    </location>
</feature>
<gene>
    <name evidence="2" type="ORF">PXEA_LOCUS20741</name>
</gene>
<keyword evidence="3" id="KW-1185">Reference proteome</keyword>
<organism evidence="2 3">
    <name type="scientific">Protopolystoma xenopodis</name>
    <dbReference type="NCBI Taxonomy" id="117903"/>
    <lineage>
        <taxon>Eukaryota</taxon>
        <taxon>Metazoa</taxon>
        <taxon>Spiralia</taxon>
        <taxon>Lophotrochozoa</taxon>
        <taxon>Platyhelminthes</taxon>
        <taxon>Monogenea</taxon>
        <taxon>Polyopisthocotylea</taxon>
        <taxon>Polystomatidea</taxon>
        <taxon>Polystomatidae</taxon>
        <taxon>Protopolystoma</taxon>
    </lineage>
</organism>
<name>A0A3S5ASJ1_9PLAT</name>
<protein>
    <submittedName>
        <fullName evidence="2">Uncharacterized protein</fullName>
    </submittedName>
</protein>
<feature type="compositionally biased region" description="Low complexity" evidence="1">
    <location>
        <begin position="36"/>
        <end position="53"/>
    </location>
</feature>
<accession>A0A3S5ASJ1</accession>
<feature type="region of interest" description="Disordered" evidence="1">
    <location>
        <begin position="28"/>
        <end position="53"/>
    </location>
</feature>
<dbReference type="OrthoDB" id="4966at2759"/>
<feature type="compositionally biased region" description="Low complexity" evidence="1">
    <location>
        <begin position="209"/>
        <end position="230"/>
    </location>
</feature>
<dbReference type="Proteomes" id="UP000784294">
    <property type="component" value="Unassembled WGS sequence"/>
</dbReference>
<dbReference type="EMBL" id="CAAALY010086258">
    <property type="protein sequence ID" value="VEL27301.1"/>
    <property type="molecule type" value="Genomic_DNA"/>
</dbReference>
<evidence type="ECO:0000313" key="3">
    <source>
        <dbReference type="Proteomes" id="UP000784294"/>
    </source>
</evidence>
<reference evidence="2" key="1">
    <citation type="submission" date="2018-11" db="EMBL/GenBank/DDBJ databases">
        <authorList>
            <consortium name="Pathogen Informatics"/>
        </authorList>
    </citation>
    <scope>NUCLEOTIDE SEQUENCE</scope>
</reference>
<sequence>MSRNAGRWSVESTKLACCATPLRMSSNRTDWTRGRTSAQKKTMTTTTTSTTTSKTTTTDAITRDCVATGCAVDDRRCLIGQSTSPPITISLAAPTTELTGFRLDDSIVDVDTVAHSTRALHIAHLSHRPVAAASPAQLPGQRRLGERARLVMLGRSQSVAIRRDVDVDVDVDVGVDVGVKSGQKQHQQEADAAPKVVGAEDRVDSAELSPSGKTGGSSPAAGSSPGPSRPWNLALGDPQRDRQLPSPVGVGWSARLLGLADVDEAGCGESRQLFGDLVDAYRQILVGLGENTQRQ</sequence>
<feature type="region of interest" description="Disordered" evidence="1">
    <location>
        <begin position="180"/>
        <end position="247"/>
    </location>
</feature>
<proteinExistence type="predicted"/>
<comment type="caution">
    <text evidence="2">The sequence shown here is derived from an EMBL/GenBank/DDBJ whole genome shotgun (WGS) entry which is preliminary data.</text>
</comment>
<dbReference type="AlphaFoldDB" id="A0A3S5ASJ1"/>
<evidence type="ECO:0000256" key="1">
    <source>
        <dbReference type="SAM" id="MobiDB-lite"/>
    </source>
</evidence>
<evidence type="ECO:0000313" key="2">
    <source>
        <dbReference type="EMBL" id="VEL27301.1"/>
    </source>
</evidence>